<evidence type="ECO:0000313" key="5">
    <source>
        <dbReference type="Proteomes" id="UP000494206"/>
    </source>
</evidence>
<keyword evidence="1" id="KW-0175">Coiled coil</keyword>
<dbReference type="Pfam" id="PF05218">
    <property type="entry name" value="DUF713"/>
    <property type="match status" value="1"/>
</dbReference>
<evidence type="ECO:0000313" key="4">
    <source>
        <dbReference type="EMBL" id="CAB3398646.1"/>
    </source>
</evidence>
<keyword evidence="3" id="KW-0732">Signal</keyword>
<dbReference type="InterPro" id="IPR007883">
    <property type="entry name" value="DUF713"/>
</dbReference>
<feature type="signal peptide" evidence="3">
    <location>
        <begin position="1"/>
        <end position="17"/>
    </location>
</feature>
<dbReference type="EMBL" id="CADEPM010000001">
    <property type="protein sequence ID" value="CAB3398646.1"/>
    <property type="molecule type" value="Genomic_DNA"/>
</dbReference>
<comment type="caution">
    <text evidence="4">The sequence shown here is derived from an EMBL/GenBank/DDBJ whole genome shotgun (WGS) entry which is preliminary data.</text>
</comment>
<reference evidence="4 5" key="1">
    <citation type="submission" date="2020-04" db="EMBL/GenBank/DDBJ databases">
        <authorList>
            <person name="Laetsch R D."/>
            <person name="Stevens L."/>
            <person name="Kumar S."/>
            <person name="Blaxter L. M."/>
        </authorList>
    </citation>
    <scope>NUCLEOTIDE SEQUENCE [LARGE SCALE GENOMIC DNA]</scope>
</reference>
<accession>A0A8S1EAQ3</accession>
<evidence type="ECO:0000256" key="2">
    <source>
        <dbReference type="SAM" id="MobiDB-lite"/>
    </source>
</evidence>
<gene>
    <name evidence="4" type="ORF">CBOVIS_LOCUS1897</name>
</gene>
<organism evidence="4 5">
    <name type="scientific">Caenorhabditis bovis</name>
    <dbReference type="NCBI Taxonomy" id="2654633"/>
    <lineage>
        <taxon>Eukaryota</taxon>
        <taxon>Metazoa</taxon>
        <taxon>Ecdysozoa</taxon>
        <taxon>Nematoda</taxon>
        <taxon>Chromadorea</taxon>
        <taxon>Rhabditida</taxon>
        <taxon>Rhabditina</taxon>
        <taxon>Rhabditomorpha</taxon>
        <taxon>Rhabditoidea</taxon>
        <taxon>Rhabditidae</taxon>
        <taxon>Peloderinae</taxon>
        <taxon>Caenorhabditis</taxon>
    </lineage>
</organism>
<feature type="chain" id="PRO_5035930797" evidence="3">
    <location>
        <begin position="18"/>
        <end position="456"/>
    </location>
</feature>
<name>A0A8S1EAQ3_9PELO</name>
<feature type="region of interest" description="Disordered" evidence="2">
    <location>
        <begin position="256"/>
        <end position="276"/>
    </location>
</feature>
<proteinExistence type="predicted"/>
<feature type="coiled-coil region" evidence="1">
    <location>
        <begin position="78"/>
        <end position="115"/>
    </location>
</feature>
<dbReference type="Proteomes" id="UP000494206">
    <property type="component" value="Unassembled WGS sequence"/>
</dbReference>
<sequence>MIQLLLILICFIRASTPTFDEPPYPIMFKLTEPEYRSLLEGAPRPINKIIGDDFWYTPVKLVSALGQFIPELIHTLKLVRQREAQKAWNEEIRRSQREQQEAAEANQRFASDQNEDLSYREIIDHPRSQFIRRNDDIFTGKPLSEAPYHGRFFADAANYEAMRSSNLAKEKQGIMDTLNVATDPKVQEFIEKSKANCDKYKRMVEETRLDSERMNREIEEITRREQERRRELNENSRCRLEALDEEMKRNREEYARRERDAEEAHRARMSDIDEERQQASMRFERERAENARRLEASLNEIRRMIMIRMDLEQKKRIWKDHIHQLREILERVRNSTNNIRRFVRPPEECYSDIIEKLLQSEIENLLRTVDGAHYEMQDEYEKLRTLRDQNPDNSMIPKLMNSIREIVSNCESLKIVIVKFKTTDMHINSTFDEMIRLIDEISPNRIPSIAQLQESR</sequence>
<evidence type="ECO:0000256" key="3">
    <source>
        <dbReference type="SAM" id="SignalP"/>
    </source>
</evidence>
<keyword evidence="5" id="KW-1185">Reference proteome</keyword>
<protein>
    <submittedName>
        <fullName evidence="4">Uncharacterized protein</fullName>
    </submittedName>
</protein>
<evidence type="ECO:0000256" key="1">
    <source>
        <dbReference type="SAM" id="Coils"/>
    </source>
</evidence>
<dbReference type="AlphaFoldDB" id="A0A8S1EAQ3"/>